<dbReference type="EMBL" id="PGOL01001727">
    <property type="protein sequence ID" value="PKI55024.1"/>
    <property type="molecule type" value="Genomic_DNA"/>
</dbReference>
<name>A0A2I0JFL1_PUNGR</name>
<evidence type="ECO:0000256" key="1">
    <source>
        <dbReference type="SAM" id="MobiDB-lite"/>
    </source>
</evidence>
<proteinExistence type="predicted"/>
<reference evidence="2 3" key="1">
    <citation type="submission" date="2017-11" db="EMBL/GenBank/DDBJ databases">
        <title>De-novo sequencing of pomegranate (Punica granatum L.) genome.</title>
        <authorList>
            <person name="Akparov Z."/>
            <person name="Amiraslanov A."/>
            <person name="Hajiyeva S."/>
            <person name="Abbasov M."/>
            <person name="Kaur K."/>
            <person name="Hamwieh A."/>
            <person name="Solovyev V."/>
            <person name="Salamov A."/>
            <person name="Braich B."/>
            <person name="Kosarev P."/>
            <person name="Mahmoud A."/>
            <person name="Hajiyev E."/>
            <person name="Babayeva S."/>
            <person name="Izzatullayeva V."/>
            <person name="Mammadov A."/>
            <person name="Mammadov A."/>
            <person name="Sharifova S."/>
            <person name="Ojaghi J."/>
            <person name="Eynullazada K."/>
            <person name="Bayramov B."/>
            <person name="Abdulazimova A."/>
            <person name="Shahmuradov I."/>
        </authorList>
    </citation>
    <scope>NUCLEOTIDE SEQUENCE [LARGE SCALE GENOMIC DNA]</scope>
    <source>
        <strain evidence="3">cv. AG2017</strain>
        <tissue evidence="2">Leaf</tissue>
    </source>
</reference>
<comment type="caution">
    <text evidence="2">The sequence shown here is derived from an EMBL/GenBank/DDBJ whole genome shotgun (WGS) entry which is preliminary data.</text>
</comment>
<dbReference type="AlphaFoldDB" id="A0A2I0JFL1"/>
<dbReference type="Proteomes" id="UP000233551">
    <property type="component" value="Unassembled WGS sequence"/>
</dbReference>
<accession>A0A2I0JFL1</accession>
<gene>
    <name evidence="2" type="ORF">CRG98_024570</name>
</gene>
<evidence type="ECO:0000313" key="2">
    <source>
        <dbReference type="EMBL" id="PKI55024.1"/>
    </source>
</evidence>
<organism evidence="2 3">
    <name type="scientific">Punica granatum</name>
    <name type="common">Pomegranate</name>
    <dbReference type="NCBI Taxonomy" id="22663"/>
    <lineage>
        <taxon>Eukaryota</taxon>
        <taxon>Viridiplantae</taxon>
        <taxon>Streptophyta</taxon>
        <taxon>Embryophyta</taxon>
        <taxon>Tracheophyta</taxon>
        <taxon>Spermatophyta</taxon>
        <taxon>Magnoliopsida</taxon>
        <taxon>eudicotyledons</taxon>
        <taxon>Gunneridae</taxon>
        <taxon>Pentapetalae</taxon>
        <taxon>rosids</taxon>
        <taxon>malvids</taxon>
        <taxon>Myrtales</taxon>
        <taxon>Lythraceae</taxon>
        <taxon>Punica</taxon>
    </lineage>
</organism>
<evidence type="ECO:0000313" key="3">
    <source>
        <dbReference type="Proteomes" id="UP000233551"/>
    </source>
</evidence>
<feature type="compositionally biased region" description="Basic residues" evidence="1">
    <location>
        <begin position="47"/>
        <end position="60"/>
    </location>
</feature>
<feature type="region of interest" description="Disordered" evidence="1">
    <location>
        <begin position="47"/>
        <end position="79"/>
    </location>
</feature>
<keyword evidence="3" id="KW-1185">Reference proteome</keyword>
<protein>
    <submittedName>
        <fullName evidence="2">Uncharacterized protein</fullName>
    </submittedName>
</protein>
<sequence length="79" mass="8787">MHVWRSWARGWGCMGVRTRRQARGQRRGAQASAQQCARGISKLGHAGKRVAMRASRRVHGRSVTGVTIHPRARSSPEIT</sequence>